<proteinExistence type="predicted"/>
<name>A0ABP5UVK7_9ACTN</name>
<accession>A0ABP5UVK7</accession>
<dbReference type="EMBL" id="BAAARB010000017">
    <property type="protein sequence ID" value="GAA2386932.1"/>
    <property type="molecule type" value="Genomic_DNA"/>
</dbReference>
<keyword evidence="2" id="KW-1185">Reference proteome</keyword>
<protein>
    <submittedName>
        <fullName evidence="1">Uncharacterized protein</fullName>
    </submittedName>
</protein>
<organism evidence="1 2">
    <name type="scientific">Gordonia cholesterolivorans</name>
    <dbReference type="NCBI Taxonomy" id="559625"/>
    <lineage>
        <taxon>Bacteria</taxon>
        <taxon>Bacillati</taxon>
        <taxon>Actinomycetota</taxon>
        <taxon>Actinomycetes</taxon>
        <taxon>Mycobacteriales</taxon>
        <taxon>Gordoniaceae</taxon>
        <taxon>Gordonia</taxon>
    </lineage>
</organism>
<evidence type="ECO:0000313" key="1">
    <source>
        <dbReference type="EMBL" id="GAA2386932.1"/>
    </source>
</evidence>
<dbReference type="Proteomes" id="UP001501170">
    <property type="component" value="Unassembled WGS sequence"/>
</dbReference>
<evidence type="ECO:0000313" key="2">
    <source>
        <dbReference type="Proteomes" id="UP001501170"/>
    </source>
</evidence>
<comment type="caution">
    <text evidence="1">The sequence shown here is derived from an EMBL/GenBank/DDBJ whole genome shotgun (WGS) entry which is preliminary data.</text>
</comment>
<sequence>MSASVDQIGAVCPREERLVQFSEYFDVAVDDDDDWFDPILDTDTRLFVDPFLIFKESDGPWSTAMRS</sequence>
<gene>
    <name evidence="1" type="ORF">GCM10009855_28800</name>
</gene>
<reference evidence="2" key="1">
    <citation type="journal article" date="2019" name="Int. J. Syst. Evol. Microbiol.">
        <title>The Global Catalogue of Microorganisms (GCM) 10K type strain sequencing project: providing services to taxonomists for standard genome sequencing and annotation.</title>
        <authorList>
            <consortium name="The Broad Institute Genomics Platform"/>
            <consortium name="The Broad Institute Genome Sequencing Center for Infectious Disease"/>
            <person name="Wu L."/>
            <person name="Ma J."/>
        </authorList>
    </citation>
    <scope>NUCLEOTIDE SEQUENCE [LARGE SCALE GENOMIC DNA]</scope>
    <source>
        <strain evidence="2">JCM 16227</strain>
    </source>
</reference>